<feature type="domain" description="Glycoside hydrolase family 65 C-terminal" evidence="2">
    <location>
        <begin position="459"/>
        <end position="501"/>
    </location>
</feature>
<dbReference type="InterPro" id="IPR012341">
    <property type="entry name" value="6hp_glycosidase-like_sf"/>
</dbReference>
<dbReference type="InterPro" id="IPR054491">
    <property type="entry name" value="MGH1-like_GH"/>
</dbReference>
<reference evidence="5" key="1">
    <citation type="journal article" date="2019" name="Int. J. Syst. Evol. Microbiol.">
        <title>The Global Catalogue of Microorganisms (GCM) 10K type strain sequencing project: providing services to taxonomists for standard genome sequencing and annotation.</title>
        <authorList>
            <consortium name="The Broad Institute Genomics Platform"/>
            <consortium name="The Broad Institute Genome Sequencing Center for Infectious Disease"/>
            <person name="Wu L."/>
            <person name="Ma J."/>
        </authorList>
    </citation>
    <scope>NUCLEOTIDE SEQUENCE [LARGE SCALE GENOMIC DNA]</scope>
    <source>
        <strain evidence="5">JCM 16898</strain>
    </source>
</reference>
<dbReference type="Pfam" id="PF22422">
    <property type="entry name" value="MGH1-like_GH"/>
    <property type="match status" value="1"/>
</dbReference>
<dbReference type="InterPro" id="IPR005194">
    <property type="entry name" value="Glyco_hydro_65_C"/>
</dbReference>
<dbReference type="InterPro" id="IPR006311">
    <property type="entry name" value="TAT_signal"/>
</dbReference>
<feature type="domain" description="Mannosylglycerate hydrolase MGH1-like glycoside hydrolase" evidence="3">
    <location>
        <begin position="245"/>
        <end position="421"/>
    </location>
</feature>
<proteinExistence type="predicted"/>
<keyword evidence="5" id="KW-1185">Reference proteome</keyword>
<evidence type="ECO:0000259" key="3">
    <source>
        <dbReference type="Pfam" id="PF22422"/>
    </source>
</evidence>
<dbReference type="EMBL" id="BAAAZN010000001">
    <property type="protein sequence ID" value="GAA3524592.1"/>
    <property type="molecule type" value="Genomic_DNA"/>
</dbReference>
<dbReference type="Gene3D" id="1.50.10.10">
    <property type="match status" value="1"/>
</dbReference>
<name>A0ABP6V0A8_9PSEU</name>
<sequence length="531" mass="56487">MTDAGRIGRRGFLTLAGAAGVAGAGAVPAAADPQPAEPGPGSRPSTPDRVVYTLPALEFADPARQRLFGDQYESALTDVVGMNTVYAERATYDPARLLSYPPGTFVRAGGGYPAPQRWTRDAAVNAWNAVSLLGPPVGRNTLLSVVDRTDGGLVVQQDNQWWDQIVWVLGAHHHWLVTGDAEFLARAHEIGVATLAARKAQNFSAAHGLFTGPSFMNDGIAGYPEPPWQPGVKSSFVLDYPLTHELMCLSTNCLYHGAYTALAEMADALGKDGRAHLADAARLRTAINRSLWRPDAGTYGYFLHGDGSLDVSQEGAGLAFAILSGVAGPAQITRLLSTVHWEPHGIVNSWPHFARFDDAKPGRHNVVVWPMVHSFFGEALARAGRAELFGRALTNLAELVAATDGGFYEIYDSKTGAVQGGWQTGGSGEPEQFTSQPDQAWSASGYLRMVFAGLFGLTFTADGLRLAPCLPPGWGPVTLRGLRYRAATLDITLRGSGSRVVSCTVDGLPAAATLHPNLTGSHEIRLTLAAP</sequence>
<evidence type="ECO:0000313" key="4">
    <source>
        <dbReference type="EMBL" id="GAA3524592.1"/>
    </source>
</evidence>
<feature type="region of interest" description="Disordered" evidence="1">
    <location>
        <begin position="28"/>
        <end position="47"/>
    </location>
</feature>
<comment type="caution">
    <text evidence="4">The sequence shown here is derived from an EMBL/GenBank/DDBJ whole genome shotgun (WGS) entry which is preliminary data.</text>
</comment>
<protein>
    <recommendedName>
        <fullName evidence="6">Alpha-L-rhamnosidase six-hairpin glycosidase domain-containing protein</fullName>
    </recommendedName>
</protein>
<gene>
    <name evidence="4" type="ORF">GCM10022222_03940</name>
</gene>
<evidence type="ECO:0000259" key="2">
    <source>
        <dbReference type="Pfam" id="PF03633"/>
    </source>
</evidence>
<organism evidence="4 5">
    <name type="scientific">Amycolatopsis ultiminotia</name>
    <dbReference type="NCBI Taxonomy" id="543629"/>
    <lineage>
        <taxon>Bacteria</taxon>
        <taxon>Bacillati</taxon>
        <taxon>Actinomycetota</taxon>
        <taxon>Actinomycetes</taxon>
        <taxon>Pseudonocardiales</taxon>
        <taxon>Pseudonocardiaceae</taxon>
        <taxon>Amycolatopsis</taxon>
    </lineage>
</organism>
<evidence type="ECO:0008006" key="6">
    <source>
        <dbReference type="Google" id="ProtNLM"/>
    </source>
</evidence>
<dbReference type="PROSITE" id="PS51318">
    <property type="entry name" value="TAT"/>
    <property type="match status" value="1"/>
</dbReference>
<dbReference type="Pfam" id="PF03633">
    <property type="entry name" value="Glyco_hydro_65C"/>
    <property type="match status" value="1"/>
</dbReference>
<dbReference type="SUPFAM" id="SSF48208">
    <property type="entry name" value="Six-hairpin glycosidases"/>
    <property type="match status" value="1"/>
</dbReference>
<evidence type="ECO:0000256" key="1">
    <source>
        <dbReference type="SAM" id="MobiDB-lite"/>
    </source>
</evidence>
<evidence type="ECO:0000313" key="5">
    <source>
        <dbReference type="Proteomes" id="UP001500689"/>
    </source>
</evidence>
<dbReference type="InterPro" id="IPR008928">
    <property type="entry name" value="6-hairpin_glycosidase_sf"/>
</dbReference>
<dbReference type="Proteomes" id="UP001500689">
    <property type="component" value="Unassembled WGS sequence"/>
</dbReference>
<dbReference type="RefSeq" id="WP_344854549.1">
    <property type="nucleotide sequence ID" value="NZ_BAAAZN010000001.1"/>
</dbReference>
<dbReference type="Gene3D" id="2.60.420.10">
    <property type="entry name" value="Maltose phosphorylase, domain 3"/>
    <property type="match status" value="1"/>
</dbReference>
<accession>A0ABP6V0A8</accession>